<accession>A0AAE1HWU5</accession>
<dbReference type="InterPro" id="IPR028889">
    <property type="entry name" value="USP"/>
</dbReference>
<dbReference type="InterPro" id="IPR038765">
    <property type="entry name" value="Papain-like_cys_pep_sf"/>
</dbReference>
<dbReference type="InterPro" id="IPR001394">
    <property type="entry name" value="Peptidase_C19_UCH"/>
</dbReference>
<comment type="caution">
    <text evidence="5">The sequence shown here is derived from an EMBL/GenBank/DDBJ whole genome shotgun (WGS) entry which is preliminary data.</text>
</comment>
<protein>
    <submittedName>
        <fullName evidence="5">Ubiquitin carboxyl-terminal hydrolase 16</fullName>
    </submittedName>
</protein>
<comment type="cofactor">
    <cofactor evidence="1">
        <name>a divalent metal cation</name>
        <dbReference type="ChEBI" id="CHEBI:60240"/>
    </cofactor>
</comment>
<keyword evidence="5" id="KW-0378">Hydrolase</keyword>
<reference evidence="5" key="1">
    <citation type="submission" date="2021-07" db="EMBL/GenBank/DDBJ databases">
        <authorList>
            <person name="Catto M.A."/>
            <person name="Jacobson A."/>
            <person name="Kennedy G."/>
            <person name="Labadie P."/>
            <person name="Hunt B.G."/>
            <person name="Srinivasan R."/>
        </authorList>
    </citation>
    <scope>NUCLEOTIDE SEQUENCE</scope>
    <source>
        <strain evidence="5">PL_HMW_Pooled</strain>
        <tissue evidence="5">Head</tissue>
    </source>
</reference>
<proteinExistence type="predicted"/>
<keyword evidence="2" id="KW-0479">Metal-binding</keyword>
<name>A0AAE1HWU5_9NEOP</name>
<evidence type="ECO:0000313" key="5">
    <source>
        <dbReference type="EMBL" id="KAK3928979.1"/>
    </source>
</evidence>
<keyword evidence="7" id="KW-1185">Reference proteome</keyword>
<evidence type="ECO:0000259" key="4">
    <source>
        <dbReference type="PROSITE" id="PS50235"/>
    </source>
</evidence>
<evidence type="ECO:0000256" key="3">
    <source>
        <dbReference type="SAM" id="MobiDB-lite"/>
    </source>
</evidence>
<reference evidence="5" key="2">
    <citation type="journal article" date="2023" name="BMC Genomics">
        <title>Pest status, molecular evolution, and epigenetic factors derived from the genome assembly of Frankliniella fusca, a thysanopteran phytovirus vector.</title>
        <authorList>
            <person name="Catto M.A."/>
            <person name="Labadie P.E."/>
            <person name="Jacobson A.L."/>
            <person name="Kennedy G.G."/>
            <person name="Srinivasan R."/>
            <person name="Hunt B.G."/>
        </authorList>
    </citation>
    <scope>NUCLEOTIDE SEQUENCE</scope>
    <source>
        <strain evidence="5">PL_HMW_Pooled</strain>
    </source>
</reference>
<feature type="domain" description="USP" evidence="4">
    <location>
        <begin position="16"/>
        <end position="294"/>
    </location>
</feature>
<evidence type="ECO:0000313" key="7">
    <source>
        <dbReference type="Proteomes" id="UP001219518"/>
    </source>
</evidence>
<evidence type="ECO:0000256" key="1">
    <source>
        <dbReference type="ARBA" id="ARBA00001968"/>
    </source>
</evidence>
<dbReference type="Proteomes" id="UP001219518">
    <property type="component" value="Unassembled WGS sequence"/>
</dbReference>
<organism evidence="5 7">
    <name type="scientific">Frankliniella fusca</name>
    <dbReference type="NCBI Taxonomy" id="407009"/>
    <lineage>
        <taxon>Eukaryota</taxon>
        <taxon>Metazoa</taxon>
        <taxon>Ecdysozoa</taxon>
        <taxon>Arthropoda</taxon>
        <taxon>Hexapoda</taxon>
        <taxon>Insecta</taxon>
        <taxon>Pterygota</taxon>
        <taxon>Neoptera</taxon>
        <taxon>Paraneoptera</taxon>
        <taxon>Thysanoptera</taxon>
        <taxon>Terebrantia</taxon>
        <taxon>Thripoidea</taxon>
        <taxon>Thripidae</taxon>
        <taxon>Frankliniella</taxon>
    </lineage>
</organism>
<sequence length="690" mass="77615">MAELLLLDVEWCSVDHKHTGLPNSDEALNAVLQVLFHTPRFLRILPDLADHECQPHNCVCCKVLSIWESFAKGSVMVELISGLSPLLPGDTFKKLMSIISALHYSVGDPGKHTDESCILDVFGGRLTSKYKCSSCDEERCDTELLLAVQVSLVVAENLQEAINNSFEPKVSSFKCSKCGVIACNVYKEIRKLPRVLIIHLVRPSKHTKSFNFHPTIYLPGGEEFKAIGLLKNESTAVVRCPNNSLVSIQNRKIKSVSWKNFEGTEMGATCNTLLYSLEIKENSTNPSVKIHESPESQEEITSYTPIPQASVHSTTKWSVSKITELDNLTSTNRKQGKLKPRQLYGESPTGEMSTSKRKSRSSPRKSGQQSGMGCRIIYVRRIASFKTLIKKPEKFKFFTGLSIFNFNVLFEFLGGDETIKALKVEYARKTPKKFGKQILSSEDKLLMFLVRLRRGLPLYDLGYVFGISKTRCGEIVYAMLRLLYLTFKNLEKHMFLSAEEQRKKKPLPFKPFKNLIVIIDGLEIYVDRPSNFQHQGNTYSDYKSHNTVRFIIGISCRGGIIFVSPGFEGNMSEKEALKASGFYEYLQAGDVVMSDRGFDINNDLLRIGVDLVKPPSLDGRDKFTPEEEIATKAIAAARIYVEHAVKLIKVNRLFKPCVPLNMLPTLSDYVYVAGALANFGSKTFRRTSKK</sequence>
<dbReference type="Gene3D" id="3.90.70.10">
    <property type="entry name" value="Cysteine proteinases"/>
    <property type="match status" value="1"/>
</dbReference>
<dbReference type="EMBL" id="JAHWGI010001417">
    <property type="protein sequence ID" value="KAK3931098.1"/>
    <property type="molecule type" value="Genomic_DNA"/>
</dbReference>
<feature type="region of interest" description="Disordered" evidence="3">
    <location>
        <begin position="329"/>
        <end position="371"/>
    </location>
</feature>
<dbReference type="Pfam" id="PF13359">
    <property type="entry name" value="DDE_Tnp_4"/>
    <property type="match status" value="1"/>
</dbReference>
<dbReference type="SUPFAM" id="SSF54001">
    <property type="entry name" value="Cysteine proteinases"/>
    <property type="match status" value="1"/>
</dbReference>
<evidence type="ECO:0000313" key="6">
    <source>
        <dbReference type="EMBL" id="KAK3931098.1"/>
    </source>
</evidence>
<dbReference type="AlphaFoldDB" id="A0AAE1HWU5"/>
<dbReference type="PANTHER" id="PTHR23080">
    <property type="entry name" value="THAP DOMAIN PROTEIN"/>
    <property type="match status" value="1"/>
</dbReference>
<dbReference type="Pfam" id="PF00443">
    <property type="entry name" value="UCH"/>
    <property type="match status" value="1"/>
</dbReference>
<dbReference type="Pfam" id="PF13613">
    <property type="entry name" value="HTH_Tnp_4"/>
    <property type="match status" value="1"/>
</dbReference>
<feature type="region of interest" description="Disordered" evidence="3">
    <location>
        <begin position="286"/>
        <end position="305"/>
    </location>
</feature>
<dbReference type="EMBL" id="JAHWGI010001367">
    <property type="protein sequence ID" value="KAK3928979.1"/>
    <property type="molecule type" value="Genomic_DNA"/>
</dbReference>
<dbReference type="GO" id="GO:0016579">
    <property type="term" value="P:protein deubiquitination"/>
    <property type="evidence" value="ECO:0007669"/>
    <property type="project" value="InterPro"/>
</dbReference>
<dbReference type="InterPro" id="IPR027806">
    <property type="entry name" value="HARBI1_dom"/>
</dbReference>
<gene>
    <name evidence="5" type="ORF">KUF71_017263</name>
    <name evidence="6" type="ORF">KUF71_025034</name>
</gene>
<dbReference type="InterPro" id="IPR027805">
    <property type="entry name" value="Transposase_HTH_dom"/>
</dbReference>
<dbReference type="PROSITE" id="PS50235">
    <property type="entry name" value="USP_3"/>
    <property type="match status" value="1"/>
</dbReference>
<dbReference type="GO" id="GO:0004843">
    <property type="term" value="F:cysteine-type deubiquitinase activity"/>
    <property type="evidence" value="ECO:0007669"/>
    <property type="project" value="InterPro"/>
</dbReference>
<dbReference type="CDD" id="cd02257">
    <property type="entry name" value="Peptidase_C19"/>
    <property type="match status" value="1"/>
</dbReference>
<evidence type="ECO:0000256" key="2">
    <source>
        <dbReference type="ARBA" id="ARBA00022723"/>
    </source>
</evidence>
<dbReference type="GO" id="GO:0046872">
    <property type="term" value="F:metal ion binding"/>
    <property type="evidence" value="ECO:0007669"/>
    <property type="project" value="UniProtKB-KW"/>
</dbReference>